<accession>A0ABD5NPY0</accession>
<dbReference type="RefSeq" id="WP_256533515.1">
    <property type="nucleotide sequence ID" value="NZ_CP101824.1"/>
</dbReference>
<reference evidence="2 3" key="1">
    <citation type="journal article" date="2019" name="Int. J. Syst. Evol. Microbiol.">
        <title>The Global Catalogue of Microorganisms (GCM) 10K type strain sequencing project: providing services to taxonomists for standard genome sequencing and annotation.</title>
        <authorList>
            <consortium name="The Broad Institute Genomics Platform"/>
            <consortium name="The Broad Institute Genome Sequencing Center for Infectious Disease"/>
            <person name="Wu L."/>
            <person name="Ma J."/>
        </authorList>
    </citation>
    <scope>NUCLEOTIDE SEQUENCE [LARGE SCALE GENOMIC DNA]</scope>
    <source>
        <strain evidence="2 3">IBRC-M 10256</strain>
    </source>
</reference>
<dbReference type="EMBL" id="JBHSAQ010000010">
    <property type="protein sequence ID" value="MFC3959087.1"/>
    <property type="molecule type" value="Genomic_DNA"/>
</dbReference>
<dbReference type="AlphaFoldDB" id="A0ABD5NPY0"/>
<dbReference type="PANTHER" id="PTHR11138:SF5">
    <property type="entry name" value="METHIONYL-TRNA FORMYLTRANSFERASE, MITOCHONDRIAL"/>
    <property type="match status" value="1"/>
</dbReference>
<dbReference type="Gene3D" id="3.40.50.12230">
    <property type="match status" value="1"/>
</dbReference>
<feature type="domain" description="Formyl transferase N-terminal" evidence="1">
    <location>
        <begin position="7"/>
        <end position="170"/>
    </location>
</feature>
<dbReference type="Proteomes" id="UP001595846">
    <property type="component" value="Unassembled WGS sequence"/>
</dbReference>
<dbReference type="CDD" id="cd08369">
    <property type="entry name" value="FMT_core"/>
    <property type="match status" value="1"/>
</dbReference>
<dbReference type="InterPro" id="IPR002376">
    <property type="entry name" value="Formyl_transf_N"/>
</dbReference>
<proteinExistence type="predicted"/>
<organism evidence="2 3">
    <name type="scientific">Halovivax cerinus</name>
    <dbReference type="NCBI Taxonomy" id="1487865"/>
    <lineage>
        <taxon>Archaea</taxon>
        <taxon>Methanobacteriati</taxon>
        <taxon>Methanobacteriota</taxon>
        <taxon>Stenosarchaea group</taxon>
        <taxon>Halobacteria</taxon>
        <taxon>Halobacteriales</taxon>
        <taxon>Natrialbaceae</taxon>
        <taxon>Halovivax</taxon>
    </lineage>
</organism>
<sequence>MLSDIDIVFLANSSSNKSKEVLECFSSEWAFENTCVKVVTDARSGKAVSAARDLTFPISVCDDPSEVGTTINEVTDKVSGCDYLISIGWSHRVPDEALAIPETAALNVHSSYLPRYRGLSVHRAQWANAEAEGGVTVHEMTSEFDEGDIIAQQKYRIGLFETPLDMVTTIGELAAALTREAILLLEMGYTGEEQKGEGNYYSLLPWSTVLKYGIVNHVLRLLRTNRRVRVPSGQN</sequence>
<name>A0ABD5NPY0_9EURY</name>
<protein>
    <submittedName>
        <fullName evidence="2">Formyltransferase family protein</fullName>
    </submittedName>
</protein>
<dbReference type="GeneID" id="73902645"/>
<dbReference type="InterPro" id="IPR036477">
    <property type="entry name" value="Formyl_transf_N_sf"/>
</dbReference>
<dbReference type="SUPFAM" id="SSF53328">
    <property type="entry name" value="Formyltransferase"/>
    <property type="match status" value="1"/>
</dbReference>
<dbReference type="PANTHER" id="PTHR11138">
    <property type="entry name" value="METHIONYL-TRNA FORMYLTRANSFERASE"/>
    <property type="match status" value="1"/>
</dbReference>
<comment type="caution">
    <text evidence="2">The sequence shown here is derived from an EMBL/GenBank/DDBJ whole genome shotgun (WGS) entry which is preliminary data.</text>
</comment>
<dbReference type="Pfam" id="PF00551">
    <property type="entry name" value="Formyl_trans_N"/>
    <property type="match status" value="1"/>
</dbReference>
<keyword evidence="3" id="KW-1185">Reference proteome</keyword>
<evidence type="ECO:0000259" key="1">
    <source>
        <dbReference type="Pfam" id="PF00551"/>
    </source>
</evidence>
<evidence type="ECO:0000313" key="3">
    <source>
        <dbReference type="Proteomes" id="UP001595846"/>
    </source>
</evidence>
<gene>
    <name evidence="2" type="ORF">ACFOUR_12005</name>
</gene>
<evidence type="ECO:0000313" key="2">
    <source>
        <dbReference type="EMBL" id="MFC3959087.1"/>
    </source>
</evidence>